<proteinExistence type="predicted"/>
<dbReference type="AlphaFoldDB" id="A0A059KL85"/>
<sequence>MHLRHSPKPPSCPQTSVMPANLRHARKPPSCPRRRAPTRGRRLRCAWVLAFARMTMTGGKLQESTGELL</sequence>
<evidence type="ECO:0000256" key="1">
    <source>
        <dbReference type="SAM" id="MobiDB-lite"/>
    </source>
</evidence>
<organism evidence="2 3">
    <name type="scientific">Sphaerotilus natans subsp. natans DSM 6575</name>
    <dbReference type="NCBI Taxonomy" id="1286631"/>
    <lineage>
        <taxon>Bacteria</taxon>
        <taxon>Pseudomonadati</taxon>
        <taxon>Pseudomonadota</taxon>
        <taxon>Betaproteobacteria</taxon>
        <taxon>Burkholderiales</taxon>
        <taxon>Sphaerotilaceae</taxon>
        <taxon>Sphaerotilus</taxon>
    </lineage>
</organism>
<comment type="caution">
    <text evidence="2">The sequence shown here is derived from an EMBL/GenBank/DDBJ whole genome shotgun (WGS) entry which is preliminary data.</text>
</comment>
<evidence type="ECO:0000313" key="3">
    <source>
        <dbReference type="Proteomes" id="UP000026714"/>
    </source>
</evidence>
<reference evidence="2 3" key="1">
    <citation type="journal article" date="2014" name="FEMS Microbiol. Ecol.">
        <title>Sphaerotilus natans encrusted with nanoball-shaped Fe(III) oxide minerals formed by nitrate-reducing mixotrophic Fe(II) oxidation.</title>
        <authorList>
            <person name="Park S."/>
            <person name="Kim D.H."/>
            <person name="Lee J.H."/>
            <person name="Hur H.G."/>
        </authorList>
    </citation>
    <scope>NUCLEOTIDE SEQUENCE [LARGE SCALE GENOMIC DNA]</scope>
    <source>
        <strain evidence="2 3">DSM 6575</strain>
    </source>
</reference>
<dbReference type="Proteomes" id="UP000026714">
    <property type="component" value="Unassembled WGS sequence"/>
</dbReference>
<protein>
    <submittedName>
        <fullName evidence="2">Uncharacterized protein</fullName>
    </submittedName>
</protein>
<feature type="compositionally biased region" description="Basic residues" evidence="1">
    <location>
        <begin position="23"/>
        <end position="40"/>
    </location>
</feature>
<keyword evidence="3" id="KW-1185">Reference proteome</keyword>
<feature type="region of interest" description="Disordered" evidence="1">
    <location>
        <begin position="1"/>
        <end position="40"/>
    </location>
</feature>
<accession>A0A059KL85</accession>
<dbReference type="EMBL" id="AZRA01000053">
    <property type="protein sequence ID" value="KDB52247.1"/>
    <property type="molecule type" value="Genomic_DNA"/>
</dbReference>
<name>A0A059KL85_9BURK</name>
<evidence type="ECO:0000313" key="2">
    <source>
        <dbReference type="EMBL" id="KDB52247.1"/>
    </source>
</evidence>
<gene>
    <name evidence="2" type="ORF">X805_21550</name>
</gene>